<dbReference type="EMBL" id="AGNL01001057">
    <property type="protein sequence ID" value="EJK77294.1"/>
    <property type="molecule type" value="Genomic_DNA"/>
</dbReference>
<comment type="caution">
    <text evidence="1">The sequence shown here is derived from an EMBL/GenBank/DDBJ whole genome shotgun (WGS) entry which is preliminary data.</text>
</comment>
<proteinExistence type="predicted"/>
<keyword evidence="2" id="KW-1185">Reference proteome</keyword>
<organism evidence="1 2">
    <name type="scientific">Thalassiosira oceanica</name>
    <name type="common">Marine diatom</name>
    <dbReference type="NCBI Taxonomy" id="159749"/>
    <lineage>
        <taxon>Eukaryota</taxon>
        <taxon>Sar</taxon>
        <taxon>Stramenopiles</taxon>
        <taxon>Ochrophyta</taxon>
        <taxon>Bacillariophyta</taxon>
        <taxon>Coscinodiscophyceae</taxon>
        <taxon>Thalassiosirophycidae</taxon>
        <taxon>Thalassiosirales</taxon>
        <taxon>Thalassiosiraceae</taxon>
        <taxon>Thalassiosira</taxon>
    </lineage>
</organism>
<evidence type="ECO:0000313" key="1">
    <source>
        <dbReference type="EMBL" id="EJK77294.1"/>
    </source>
</evidence>
<dbReference type="Proteomes" id="UP000266841">
    <property type="component" value="Unassembled WGS sequence"/>
</dbReference>
<gene>
    <name evidence="1" type="ORF">THAOC_00881</name>
</gene>
<name>K0TJH8_THAOC</name>
<accession>K0TJH8</accession>
<dbReference type="AlphaFoldDB" id="K0TJH8"/>
<reference evidence="1 2" key="1">
    <citation type="journal article" date="2012" name="Genome Biol.">
        <title>Genome and low-iron response of an oceanic diatom adapted to chronic iron limitation.</title>
        <authorList>
            <person name="Lommer M."/>
            <person name="Specht M."/>
            <person name="Roy A.S."/>
            <person name="Kraemer L."/>
            <person name="Andreson R."/>
            <person name="Gutowska M.A."/>
            <person name="Wolf J."/>
            <person name="Bergner S.V."/>
            <person name="Schilhabel M.B."/>
            <person name="Klostermeier U.C."/>
            <person name="Beiko R.G."/>
            <person name="Rosenstiel P."/>
            <person name="Hippler M."/>
            <person name="Laroche J."/>
        </authorList>
    </citation>
    <scope>NUCLEOTIDE SEQUENCE [LARGE SCALE GENOMIC DNA]</scope>
    <source>
        <strain evidence="1 2">CCMP1005</strain>
    </source>
</reference>
<protein>
    <submittedName>
        <fullName evidence="1">Uncharacterized protein</fullName>
    </submittedName>
</protein>
<sequence>MFISFQWTRRRKTAVVRIRIVHDVDSADGTNEVVKGVTLKYFERTIPFPPPPGYKIRNPIFCDGAAKYLRTWLREPAFWSFAIIYVLQLAWDKHVQSSNQLCEAFFKHKKAHREELKDACDDPASYTKYWWDVNKQECQVFGREVESAKRKFVSRRKRNRKNLKAAKLQLGPLEVPTADAIANVEADKSTPQWKPGHRGKKAENYLRARMNLIFSTMVPRPRSLKEKRALLILHLDSHEVGTLKGMGGSTWSKFIQGQRENDAKRIPEGVMKLFESFVRYNEGVTEEE</sequence>
<evidence type="ECO:0000313" key="2">
    <source>
        <dbReference type="Proteomes" id="UP000266841"/>
    </source>
</evidence>